<dbReference type="EMBL" id="JBEDUW010000001">
    <property type="protein sequence ID" value="KAK9951438.1"/>
    <property type="molecule type" value="Genomic_DNA"/>
</dbReference>
<organism evidence="2 3">
    <name type="scientific">Rubus argutus</name>
    <name type="common">Southern blackberry</name>
    <dbReference type="NCBI Taxonomy" id="59490"/>
    <lineage>
        <taxon>Eukaryota</taxon>
        <taxon>Viridiplantae</taxon>
        <taxon>Streptophyta</taxon>
        <taxon>Embryophyta</taxon>
        <taxon>Tracheophyta</taxon>
        <taxon>Spermatophyta</taxon>
        <taxon>Magnoliopsida</taxon>
        <taxon>eudicotyledons</taxon>
        <taxon>Gunneridae</taxon>
        <taxon>Pentapetalae</taxon>
        <taxon>rosids</taxon>
        <taxon>fabids</taxon>
        <taxon>Rosales</taxon>
        <taxon>Rosaceae</taxon>
        <taxon>Rosoideae</taxon>
        <taxon>Rosoideae incertae sedis</taxon>
        <taxon>Rubus</taxon>
    </lineage>
</organism>
<feature type="transmembrane region" description="Helical" evidence="1">
    <location>
        <begin position="20"/>
        <end position="42"/>
    </location>
</feature>
<evidence type="ECO:0000313" key="2">
    <source>
        <dbReference type="EMBL" id="KAK9951438.1"/>
    </source>
</evidence>
<comment type="caution">
    <text evidence="2">The sequence shown here is derived from an EMBL/GenBank/DDBJ whole genome shotgun (WGS) entry which is preliminary data.</text>
</comment>
<evidence type="ECO:0000256" key="1">
    <source>
        <dbReference type="SAM" id="Phobius"/>
    </source>
</evidence>
<gene>
    <name evidence="2" type="ORF">M0R45_006880</name>
</gene>
<keyword evidence="1" id="KW-0812">Transmembrane</keyword>
<protein>
    <submittedName>
        <fullName evidence="2">Uncharacterized protein</fullName>
    </submittedName>
</protein>
<keyword evidence="1" id="KW-1133">Transmembrane helix</keyword>
<dbReference type="AlphaFoldDB" id="A0AAW1YRW8"/>
<dbReference type="Proteomes" id="UP001457282">
    <property type="component" value="Unassembled WGS sequence"/>
</dbReference>
<accession>A0AAW1YRW8</accession>
<keyword evidence="3" id="KW-1185">Reference proteome</keyword>
<proteinExistence type="predicted"/>
<evidence type="ECO:0000313" key="3">
    <source>
        <dbReference type="Proteomes" id="UP001457282"/>
    </source>
</evidence>
<sequence>MGIYEVVMEEMTRYTGLSPAAFFTIAGMMVVVYRYVTGMFVVPDEYNKPPVVAAANSSDLVNKYFDSPTTSTPVQVGGYDGARA</sequence>
<reference evidence="2 3" key="1">
    <citation type="journal article" date="2023" name="G3 (Bethesda)">
        <title>A chromosome-length genome assembly and annotation of blackberry (Rubus argutus, cv. 'Hillquist').</title>
        <authorList>
            <person name="Bruna T."/>
            <person name="Aryal R."/>
            <person name="Dudchenko O."/>
            <person name="Sargent D.J."/>
            <person name="Mead D."/>
            <person name="Buti M."/>
            <person name="Cavallini A."/>
            <person name="Hytonen T."/>
            <person name="Andres J."/>
            <person name="Pham M."/>
            <person name="Weisz D."/>
            <person name="Mascagni F."/>
            <person name="Usai G."/>
            <person name="Natali L."/>
            <person name="Bassil N."/>
            <person name="Fernandez G.E."/>
            <person name="Lomsadze A."/>
            <person name="Armour M."/>
            <person name="Olukolu B."/>
            <person name="Poorten T."/>
            <person name="Britton C."/>
            <person name="Davik J."/>
            <person name="Ashrafi H."/>
            <person name="Aiden E.L."/>
            <person name="Borodovsky M."/>
            <person name="Worthington M."/>
        </authorList>
    </citation>
    <scope>NUCLEOTIDE SEQUENCE [LARGE SCALE GENOMIC DNA]</scope>
    <source>
        <strain evidence="2">PI 553951</strain>
    </source>
</reference>
<name>A0AAW1YRW8_RUBAR</name>
<keyword evidence="1" id="KW-0472">Membrane</keyword>